<dbReference type="CDD" id="cd01066">
    <property type="entry name" value="APP_MetAP"/>
    <property type="match status" value="1"/>
</dbReference>
<dbReference type="EMBL" id="QWEH01000018">
    <property type="protein sequence ID" value="RHW29902.1"/>
    <property type="molecule type" value="Genomic_DNA"/>
</dbReference>
<dbReference type="PANTHER" id="PTHR46112">
    <property type="entry name" value="AMINOPEPTIDASE"/>
    <property type="match status" value="1"/>
</dbReference>
<dbReference type="Pfam" id="PF00557">
    <property type="entry name" value="Peptidase_M24"/>
    <property type="match status" value="1"/>
</dbReference>
<dbReference type="Pfam" id="PF01321">
    <property type="entry name" value="Creatinase_N"/>
    <property type="match status" value="1"/>
</dbReference>
<accession>A0A417YB21</accession>
<dbReference type="GO" id="GO:0004177">
    <property type="term" value="F:aminopeptidase activity"/>
    <property type="evidence" value="ECO:0007669"/>
    <property type="project" value="UniProtKB-KW"/>
</dbReference>
<dbReference type="SUPFAM" id="SSF53092">
    <property type="entry name" value="Creatinase/prolidase N-terminal domain"/>
    <property type="match status" value="1"/>
</dbReference>
<evidence type="ECO:0000313" key="4">
    <source>
        <dbReference type="Proteomes" id="UP000285456"/>
    </source>
</evidence>
<dbReference type="Proteomes" id="UP000285456">
    <property type="component" value="Unassembled WGS sequence"/>
</dbReference>
<dbReference type="InterPro" id="IPR029149">
    <property type="entry name" value="Creatin/AminoP/Spt16_N"/>
</dbReference>
<dbReference type="InterPro" id="IPR050659">
    <property type="entry name" value="Peptidase_M24B"/>
</dbReference>
<keyword evidence="4" id="KW-1185">Reference proteome</keyword>
<evidence type="ECO:0000259" key="2">
    <source>
        <dbReference type="Pfam" id="PF01321"/>
    </source>
</evidence>
<comment type="caution">
    <text evidence="3">The sequence shown here is derived from an EMBL/GenBank/DDBJ whole genome shotgun (WGS) entry which is preliminary data.</text>
</comment>
<dbReference type="InterPro" id="IPR036005">
    <property type="entry name" value="Creatinase/aminopeptidase-like"/>
</dbReference>
<dbReference type="InterPro" id="IPR000587">
    <property type="entry name" value="Creatinase_N"/>
</dbReference>
<evidence type="ECO:0000259" key="1">
    <source>
        <dbReference type="Pfam" id="PF00557"/>
    </source>
</evidence>
<protein>
    <submittedName>
        <fullName evidence="3">Aminopeptidase P family protein</fullName>
    </submittedName>
</protein>
<dbReference type="Gene3D" id="3.90.230.10">
    <property type="entry name" value="Creatinase/methionine aminopeptidase superfamily"/>
    <property type="match status" value="1"/>
</dbReference>
<evidence type="ECO:0000313" key="3">
    <source>
        <dbReference type="EMBL" id="RHW29902.1"/>
    </source>
</evidence>
<keyword evidence="3" id="KW-0031">Aminopeptidase</keyword>
<name>A0A417YB21_9BACI</name>
<feature type="domain" description="Creatinase N-terminal" evidence="2">
    <location>
        <begin position="18"/>
        <end position="122"/>
    </location>
</feature>
<dbReference type="InterPro" id="IPR000994">
    <property type="entry name" value="Pept_M24"/>
</dbReference>
<dbReference type="RefSeq" id="WP_118890243.1">
    <property type="nucleotide sequence ID" value="NZ_JAUOPF010000011.1"/>
</dbReference>
<keyword evidence="3" id="KW-0645">Protease</keyword>
<organism evidence="3 4">
    <name type="scientific">Oceanobacillus profundus</name>
    <dbReference type="NCBI Taxonomy" id="372463"/>
    <lineage>
        <taxon>Bacteria</taxon>
        <taxon>Bacillati</taxon>
        <taxon>Bacillota</taxon>
        <taxon>Bacilli</taxon>
        <taxon>Bacillales</taxon>
        <taxon>Bacillaceae</taxon>
        <taxon>Oceanobacillus</taxon>
    </lineage>
</organism>
<reference evidence="3 4" key="1">
    <citation type="journal article" date="2007" name="Int. J. Syst. Evol. Microbiol.">
        <title>Oceanobacillus profundus sp. nov., isolated from a deep-sea sediment core.</title>
        <authorList>
            <person name="Kim Y.G."/>
            <person name="Choi D.H."/>
            <person name="Hyun S."/>
            <person name="Cho B.C."/>
        </authorList>
    </citation>
    <scope>NUCLEOTIDE SEQUENCE [LARGE SCALE GENOMIC DNA]</scope>
    <source>
        <strain evidence="3 4">DSM 18246</strain>
    </source>
</reference>
<proteinExistence type="predicted"/>
<keyword evidence="3" id="KW-0378">Hydrolase</keyword>
<dbReference type="SUPFAM" id="SSF55920">
    <property type="entry name" value="Creatinase/aminopeptidase"/>
    <property type="match status" value="1"/>
</dbReference>
<dbReference type="Gene3D" id="3.40.350.10">
    <property type="entry name" value="Creatinase/prolidase N-terminal domain"/>
    <property type="match status" value="1"/>
</dbReference>
<gene>
    <name evidence="3" type="ORF">D1B32_19805</name>
</gene>
<feature type="domain" description="Peptidase M24" evidence="1">
    <location>
        <begin position="163"/>
        <end position="377"/>
    </location>
</feature>
<sequence>MISLQLDINKLEIRNRQNNYLKKLTEKKVDASILFNTTNIFYLTGFHFRPSERPIAFITDTKQKTHLFVPRLEKEHAEEYAVIDNVHYYQEYPGLIHPMEHLKEVLQANNFENKIVGLDASGYNSSKGYRGPNIANLLNFDREVYIKDMVESMRYVKSQDEIELIKESARWGNLAHTLLVKYTRLGKREIEIEGLATYEATRAMFETLGNEYRPYGSPAHAFYRGQIGPHSAFPHSQNQNAEIKHGYNVVSQAAADVWGYKSELERTMFILEVNKLQESFFQHMINVQDIAFNTIKPGIPASRIEEEVQRYYQENNLNKYIRHHTGHNMGLLNHEAPFFDLGDHTILKPGMVFSVEPGLYVEGLGAFRHSDTIVITENGMEKITYYPRDLNSLIIG</sequence>
<dbReference type="PANTHER" id="PTHR46112:SF2">
    <property type="entry name" value="XAA-PRO AMINOPEPTIDASE P-RELATED"/>
    <property type="match status" value="1"/>
</dbReference>
<dbReference type="OrthoDB" id="9806388at2"/>
<dbReference type="AlphaFoldDB" id="A0A417YB21"/>